<dbReference type="OrthoDB" id="9779418at2"/>
<reference evidence="1 2" key="1">
    <citation type="submission" date="2018-09" db="EMBL/GenBank/DDBJ databases">
        <authorList>
            <person name="Postec A."/>
        </authorList>
    </citation>
    <scope>NUCLEOTIDE SEQUENCE [LARGE SCALE GENOMIC DNA]</scope>
    <source>
        <strain evidence="1">70B-A</strain>
    </source>
</reference>
<dbReference type="SUPFAM" id="SSF53649">
    <property type="entry name" value="Alkaline phosphatase-like"/>
    <property type="match status" value="1"/>
</dbReference>
<evidence type="ECO:0008006" key="3">
    <source>
        <dbReference type="Google" id="ProtNLM"/>
    </source>
</evidence>
<dbReference type="RefSeq" id="WP_125136674.1">
    <property type="nucleotide sequence ID" value="NZ_LR130778.1"/>
</dbReference>
<dbReference type="Gene3D" id="3.40.720.10">
    <property type="entry name" value="Alkaline Phosphatase, subunit A"/>
    <property type="match status" value="1"/>
</dbReference>
<dbReference type="KEGG" id="cbar:PATL70BA_1469"/>
<evidence type="ECO:0000313" key="1">
    <source>
        <dbReference type="EMBL" id="VDN47354.1"/>
    </source>
</evidence>
<accession>A0A3P7NVY7</accession>
<dbReference type="InterPro" id="IPR002591">
    <property type="entry name" value="Phosphodiest/P_Trfase"/>
</dbReference>
<dbReference type="GO" id="GO:0016787">
    <property type="term" value="F:hydrolase activity"/>
    <property type="evidence" value="ECO:0007669"/>
    <property type="project" value="UniProtKB-ARBA"/>
</dbReference>
<keyword evidence="2" id="KW-1185">Reference proteome</keyword>
<proteinExistence type="predicted"/>
<dbReference type="InterPro" id="IPR017850">
    <property type="entry name" value="Alkaline_phosphatase_core_sf"/>
</dbReference>
<evidence type="ECO:0000313" key="2">
    <source>
        <dbReference type="Proteomes" id="UP000279029"/>
    </source>
</evidence>
<gene>
    <name evidence="1" type="ORF">PATL70BA_1469</name>
</gene>
<dbReference type="AlphaFoldDB" id="A0A3P7NVY7"/>
<dbReference type="PANTHER" id="PTHR10151">
    <property type="entry name" value="ECTONUCLEOTIDE PYROPHOSPHATASE/PHOSPHODIESTERASE"/>
    <property type="match status" value="1"/>
</dbReference>
<protein>
    <recommendedName>
        <fullName evidence="3">Alkaline phosphatase family protein</fullName>
    </recommendedName>
</protein>
<dbReference type="EMBL" id="LR130778">
    <property type="protein sequence ID" value="VDN47354.1"/>
    <property type="molecule type" value="Genomic_DNA"/>
</dbReference>
<sequence length="431" mass="49016">MQTKNNLIIISVDALNKLDYKTLLGLPTFAGFLREGAHVKEVTSVYPTVTYTCHTSLSTGHYPSVHGIYNNELPDPAKATLQDWHWYERDIKVPTFFDYANQAGLKTAAVLWPVMAGANIDYNIPEIWSPDHSISRLKLFWDYGTKNMLWPVVKYKRLLKGTTQPYLDNFSEAVSHYILKKKKPNLMAIHFTELDTMRHIHGLKSKESLKALKRIDQRIERLIQTLEKNGQLPHTNIVLLGDHGTHDFDTVIEINSLFKKEGLLTTDADNKITSWQAYACTCGGSCQIHIHEKATEEIRTKIKVVLEAFTKMPETPLRFMLTHDEASEKYNLSGDFSYILEAKDRHVFRNSASGKIIHDSKDDPDTYIGDHGFMPEHPDQKTLLLMKGPSIKKGAVLLHSHLVDEGPTFAALLGLKMEKVEGRVLEELMHL</sequence>
<organism evidence="1 2">
    <name type="scientific">Petrocella atlantisensis</name>
    <dbReference type="NCBI Taxonomy" id="2173034"/>
    <lineage>
        <taxon>Bacteria</taxon>
        <taxon>Bacillati</taxon>
        <taxon>Bacillota</taxon>
        <taxon>Clostridia</taxon>
        <taxon>Lachnospirales</taxon>
        <taxon>Vallitaleaceae</taxon>
        <taxon>Petrocella</taxon>
    </lineage>
</organism>
<dbReference type="PANTHER" id="PTHR10151:SF120">
    <property type="entry name" value="BIS(5'-ADENOSYL)-TRIPHOSPHATASE"/>
    <property type="match status" value="1"/>
</dbReference>
<dbReference type="Proteomes" id="UP000279029">
    <property type="component" value="Chromosome"/>
</dbReference>
<name>A0A3P7NVY7_9FIRM</name>
<dbReference type="Pfam" id="PF01663">
    <property type="entry name" value="Phosphodiest"/>
    <property type="match status" value="1"/>
</dbReference>
<dbReference type="CDD" id="cd16018">
    <property type="entry name" value="Enpp"/>
    <property type="match status" value="1"/>
</dbReference>